<dbReference type="InterPro" id="IPR042038">
    <property type="entry name" value="MukE_N"/>
</dbReference>
<evidence type="ECO:0000313" key="1">
    <source>
        <dbReference type="EMBL" id="STL35790.1"/>
    </source>
</evidence>
<evidence type="ECO:0000313" key="2">
    <source>
        <dbReference type="Proteomes" id="UP000254052"/>
    </source>
</evidence>
<dbReference type="AlphaFoldDB" id="A0A377AWX6"/>
<accession>A0A377AWX6</accession>
<dbReference type="Proteomes" id="UP000254052">
    <property type="component" value="Unassembled WGS sequence"/>
</dbReference>
<protein>
    <submittedName>
        <fullName evidence="1">Condesin subunit E</fullName>
    </submittedName>
</protein>
<sequence>MSSTNIEQVMPVKLAQALANPLFPALDAPYVQDAILASTNWIIMHS</sequence>
<dbReference type="Gene3D" id="1.10.10.2250">
    <property type="match status" value="1"/>
</dbReference>
<proteinExistence type="predicted"/>
<name>A0A377AWX6_ECOLX</name>
<dbReference type="EMBL" id="UGED01000006">
    <property type="protein sequence ID" value="STL35790.1"/>
    <property type="molecule type" value="Genomic_DNA"/>
</dbReference>
<organism evidence="1 2">
    <name type="scientific">Escherichia coli</name>
    <dbReference type="NCBI Taxonomy" id="562"/>
    <lineage>
        <taxon>Bacteria</taxon>
        <taxon>Pseudomonadati</taxon>
        <taxon>Pseudomonadota</taxon>
        <taxon>Gammaproteobacteria</taxon>
        <taxon>Enterobacterales</taxon>
        <taxon>Enterobacteriaceae</taxon>
        <taxon>Escherichia</taxon>
    </lineage>
</organism>
<reference evidence="1 2" key="1">
    <citation type="submission" date="2018-06" db="EMBL/GenBank/DDBJ databases">
        <authorList>
            <consortium name="Pathogen Informatics"/>
            <person name="Doyle S."/>
        </authorList>
    </citation>
    <scope>NUCLEOTIDE SEQUENCE [LARGE SCALE GENOMIC DNA]</scope>
    <source>
        <strain evidence="1 2">NCTC9962</strain>
    </source>
</reference>
<gene>
    <name evidence="1" type="primary">mukE_3</name>
    <name evidence="1" type="ORF">NCTC9962_02106</name>
</gene>